<gene>
    <name evidence="2" type="ORF">SAMN05444266_107251</name>
</gene>
<keyword evidence="3" id="KW-1185">Reference proteome</keyword>
<dbReference type="PANTHER" id="PTHR12526">
    <property type="entry name" value="GLYCOSYLTRANSFERASE"/>
    <property type="match status" value="1"/>
</dbReference>
<dbReference type="PANTHER" id="PTHR12526:SF630">
    <property type="entry name" value="GLYCOSYLTRANSFERASE"/>
    <property type="match status" value="1"/>
</dbReference>
<evidence type="ECO:0000313" key="2">
    <source>
        <dbReference type="EMBL" id="SHM28200.1"/>
    </source>
</evidence>
<dbReference type="AlphaFoldDB" id="A0A1M7HI99"/>
<proteinExistence type="predicted"/>
<sequence>MVKNRKTITVNFLMHRFRTGGVEQMFLNVSSQLKADKIRLLVLNSDFDGIYNMIPANVEIVALQRKPMITMVNKMGQKFSFLKPVSALLQLLLMCWYVASSSSLKADYWVNFSDTLSTLLLARFGGGKRYSWIHLNPQLIAVSRWRKIYFRLYGGMDTIVCVCNDQRSLLLKLFPAITPGKVTVIYNSINVADIKRRKNEPLNGVAGRFMLMVARLDMRTKDFITVIDAYSAARLLMKEPYKLVFLGEGEDRRTIQEYIDKSPYATDILLPGNDINPYRWMTKASLFIFSSRFEGFGMVLLEALCCEVPVLSVNCPVGPAEILENGASGKLVPVGDRTAMKNAIVDILTDERQAESFVVAGKQRANQFDVSNSNLVLNNLFYQI</sequence>
<evidence type="ECO:0000259" key="1">
    <source>
        <dbReference type="Pfam" id="PF00534"/>
    </source>
</evidence>
<dbReference type="Proteomes" id="UP000184420">
    <property type="component" value="Unassembled WGS sequence"/>
</dbReference>
<feature type="domain" description="Glycosyl transferase family 1" evidence="1">
    <location>
        <begin position="207"/>
        <end position="363"/>
    </location>
</feature>
<dbReference type="Pfam" id="PF00534">
    <property type="entry name" value="Glycos_transf_1"/>
    <property type="match status" value="1"/>
</dbReference>
<dbReference type="Gene3D" id="3.40.50.2000">
    <property type="entry name" value="Glycogen Phosphorylase B"/>
    <property type="match status" value="2"/>
</dbReference>
<evidence type="ECO:0000313" key="3">
    <source>
        <dbReference type="Proteomes" id="UP000184420"/>
    </source>
</evidence>
<dbReference type="SUPFAM" id="SSF53756">
    <property type="entry name" value="UDP-Glycosyltransferase/glycogen phosphorylase"/>
    <property type="match status" value="1"/>
</dbReference>
<reference evidence="2 3" key="1">
    <citation type="submission" date="2016-11" db="EMBL/GenBank/DDBJ databases">
        <authorList>
            <person name="Jaros S."/>
            <person name="Januszkiewicz K."/>
            <person name="Wedrychowicz H."/>
        </authorList>
    </citation>
    <scope>NUCLEOTIDE SEQUENCE [LARGE SCALE GENOMIC DNA]</scope>
    <source>
        <strain evidence="2 3">DSM 27406</strain>
    </source>
</reference>
<dbReference type="RefSeq" id="WP_073084272.1">
    <property type="nucleotide sequence ID" value="NZ_FRBL01000007.1"/>
</dbReference>
<dbReference type="InterPro" id="IPR001296">
    <property type="entry name" value="Glyco_trans_1"/>
</dbReference>
<organism evidence="2 3">
    <name type="scientific">Chitinophaga jiangningensis</name>
    <dbReference type="NCBI Taxonomy" id="1419482"/>
    <lineage>
        <taxon>Bacteria</taxon>
        <taxon>Pseudomonadati</taxon>
        <taxon>Bacteroidota</taxon>
        <taxon>Chitinophagia</taxon>
        <taxon>Chitinophagales</taxon>
        <taxon>Chitinophagaceae</taxon>
        <taxon>Chitinophaga</taxon>
    </lineage>
</organism>
<accession>A0A1M7HI99</accession>
<dbReference type="GO" id="GO:0016757">
    <property type="term" value="F:glycosyltransferase activity"/>
    <property type="evidence" value="ECO:0007669"/>
    <property type="project" value="InterPro"/>
</dbReference>
<dbReference type="EMBL" id="FRBL01000007">
    <property type="protein sequence ID" value="SHM28200.1"/>
    <property type="molecule type" value="Genomic_DNA"/>
</dbReference>
<dbReference type="CDD" id="cd03811">
    <property type="entry name" value="GT4_GT28_WabH-like"/>
    <property type="match status" value="1"/>
</dbReference>
<name>A0A1M7HI99_9BACT</name>
<dbReference type="OrthoDB" id="9811239at2"/>
<keyword evidence="2" id="KW-0808">Transferase</keyword>
<protein>
    <submittedName>
        <fullName evidence="2">Glycosyltransferase involved in cell wall bisynthesis</fullName>
    </submittedName>
</protein>
<dbReference type="STRING" id="1419482.SAMN05444266_107251"/>